<dbReference type="InParanoid" id="W0RNX6"/>
<accession>W0RNX6</accession>
<dbReference type="GO" id="GO:0016829">
    <property type="term" value="F:lyase activity"/>
    <property type="evidence" value="ECO:0007669"/>
    <property type="project" value="UniProtKB-KW"/>
</dbReference>
<evidence type="ECO:0000256" key="1">
    <source>
        <dbReference type="ARBA" id="ARBA00004418"/>
    </source>
</evidence>
<dbReference type="PANTHER" id="PTHR39210:SF1">
    <property type="entry name" value="HEPARIN-SULFATE LYASE"/>
    <property type="match status" value="1"/>
</dbReference>
<feature type="domain" description="Heparinase II/III-like C-terminal" evidence="5">
    <location>
        <begin position="407"/>
        <end position="493"/>
    </location>
</feature>
<dbReference type="Gene3D" id="1.50.10.100">
    <property type="entry name" value="Chondroitin AC/alginate lyase"/>
    <property type="match status" value="1"/>
</dbReference>
<dbReference type="eggNOG" id="ENOG50314A1">
    <property type="taxonomic scope" value="Bacteria"/>
</dbReference>
<gene>
    <name evidence="6" type="ORF">J421_3636</name>
</gene>
<dbReference type="InterPro" id="IPR008929">
    <property type="entry name" value="Chondroitin_lyas"/>
</dbReference>
<keyword evidence="3" id="KW-0574">Periplasm</keyword>
<dbReference type="PANTHER" id="PTHR39210">
    <property type="entry name" value="HEPARIN-SULFATE LYASE"/>
    <property type="match status" value="1"/>
</dbReference>
<evidence type="ECO:0000313" key="6">
    <source>
        <dbReference type="EMBL" id="AHG91173.1"/>
    </source>
</evidence>
<dbReference type="AlphaFoldDB" id="W0RNX6"/>
<evidence type="ECO:0000313" key="7">
    <source>
        <dbReference type="Proteomes" id="UP000019151"/>
    </source>
</evidence>
<protein>
    <submittedName>
        <fullName evidence="6">Heparinase II/III family protein</fullName>
    </submittedName>
</protein>
<keyword evidence="4" id="KW-0456">Lyase</keyword>
<evidence type="ECO:0000256" key="3">
    <source>
        <dbReference type="ARBA" id="ARBA00022764"/>
    </source>
</evidence>
<dbReference type="KEGG" id="gba:J421_3636"/>
<dbReference type="Proteomes" id="UP000019151">
    <property type="component" value="Chromosome"/>
</dbReference>
<dbReference type="Pfam" id="PF07940">
    <property type="entry name" value="Hepar_II_III_C"/>
    <property type="match status" value="1"/>
</dbReference>
<organism evidence="6 7">
    <name type="scientific">Gemmatirosa kalamazoonensis</name>
    <dbReference type="NCBI Taxonomy" id="861299"/>
    <lineage>
        <taxon>Bacteria</taxon>
        <taxon>Pseudomonadati</taxon>
        <taxon>Gemmatimonadota</taxon>
        <taxon>Gemmatimonadia</taxon>
        <taxon>Gemmatimonadales</taxon>
        <taxon>Gemmatimonadaceae</taxon>
        <taxon>Gemmatirosa</taxon>
    </lineage>
</organism>
<evidence type="ECO:0000256" key="4">
    <source>
        <dbReference type="ARBA" id="ARBA00023239"/>
    </source>
</evidence>
<dbReference type="GO" id="GO:0042597">
    <property type="term" value="C:periplasmic space"/>
    <property type="evidence" value="ECO:0007669"/>
    <property type="project" value="UniProtKB-SubCell"/>
</dbReference>
<proteinExistence type="predicted"/>
<dbReference type="STRING" id="861299.J421_3636"/>
<dbReference type="Gene3D" id="2.70.98.70">
    <property type="match status" value="1"/>
</dbReference>
<keyword evidence="2" id="KW-0732">Signal</keyword>
<dbReference type="HOGENOM" id="CLU_312335_0_0_0"/>
<dbReference type="InterPro" id="IPR012480">
    <property type="entry name" value="Hepar_II_III_C"/>
</dbReference>
<evidence type="ECO:0000256" key="2">
    <source>
        <dbReference type="ARBA" id="ARBA00022729"/>
    </source>
</evidence>
<name>W0RNX6_9BACT</name>
<dbReference type="EMBL" id="CP007128">
    <property type="protein sequence ID" value="AHG91173.1"/>
    <property type="molecule type" value="Genomic_DNA"/>
</dbReference>
<comment type="subcellular location">
    <subcellularLocation>
        <location evidence="1">Periplasm</location>
    </subcellularLocation>
</comment>
<sequence length="939" mass="102858">MDRSLAMNEPRLLLSPESVTERRAAAAGPLAPLAASLARDLARVREREPDVPRDKARMTRIGGRCPTDGALLGFDPFSPLVHTCPVCGRVYDDEAHHRWWIFWYQLWLAERAVHGAALAVLTDDDAAGAFARDVLAAYAERYLRYPNRDNVLGPTRPFFSTYLESIWLLQICIATDLLEARGETSLGGTVRDRIVEPSRALIASYDEGRSNRQVWNAAALAAAARLLGDDDAFTGAVWGRSGVESHLAGGLLADGTWYEGENYHQFAHRGLWYGVTLAERAGIALPAELLDRFAQGFVAPFLTALPDLTLPARRDSQWAISLRQWRWAESCELGLARRDDTRLAGVLAALYAPDAPAPWRDTGRWRTAAESERNEPPTRLTRADLGWRSLLHARPELPAAEPWMPESVLLPAQGIAVFRRDGGARYAALDYGTSGGGHGHPDRLNLLLADGPRRWLDDMGTGSYVERTLHWYRSTLAHDAPLVDGKSQERVDGVLDAYDERGDWGWALGAAEISPGVRVARALVVGPRYVVDRLVWTADREVTLDLPLHVDADVDAPLAWAAYDAGGAGGLEDGFDFLLDTSAAPLPVGQVVRLHAPGERAIRSSVEPSPDDAGGDRASCRAWVAASHAATLVRAVAPSSPGRSPRRFHAVRQRGAFGGVTTVWDTRGSVADVRVDGDAVVVERLDGGRDEHRAAAVAWRVVQRRGEQVREVTLAGATPRAKGTAEHGVAFVEMPRPPIWLRKPVRFSLGASHYRRSEESWEEAGRPASEVTVTHGSDGLTVDVEVTTPHPTFVKEGTVNPLDNERAEINGHGVQLYVQPALGARPASEIFAWLLVPDDRAGDAVRVVPVTPAAERVRPRARWRRTASGYALTAIVPPEALGPPNVPFGFDLIVNETAPGRERRRGQLVLSGARGEFVYLQGDRHDPERFVHMWWQQPA</sequence>
<evidence type="ECO:0000259" key="5">
    <source>
        <dbReference type="Pfam" id="PF07940"/>
    </source>
</evidence>
<dbReference type="SUPFAM" id="SSF48230">
    <property type="entry name" value="Chondroitin AC/alginate lyase"/>
    <property type="match status" value="1"/>
</dbReference>
<keyword evidence="7" id="KW-1185">Reference proteome</keyword>
<reference evidence="6 7" key="1">
    <citation type="journal article" date="2014" name="Genome Announc.">
        <title>Genome Sequence and Methylome of Soil Bacterium Gemmatirosa kalamazoonensis KBS708T, a Member of the Rarely Cultivated Gemmatimonadetes Phylum.</title>
        <authorList>
            <person name="Debruyn J.M."/>
            <person name="Radosevich M."/>
            <person name="Wommack K.E."/>
            <person name="Polson S.W."/>
            <person name="Hauser L.J."/>
            <person name="Fawaz M.N."/>
            <person name="Korlach J."/>
            <person name="Tsai Y.C."/>
        </authorList>
    </citation>
    <scope>NUCLEOTIDE SEQUENCE [LARGE SCALE GENOMIC DNA]</scope>
    <source>
        <strain evidence="6 7">KBS708</strain>
    </source>
</reference>